<protein>
    <submittedName>
        <fullName evidence="1">Uncharacterized protein</fullName>
    </submittedName>
</protein>
<reference evidence="1" key="1">
    <citation type="journal article" date="2023" name="G3 (Bethesda)">
        <title>Whole genome assembly and annotation of the endangered Caribbean coral Acropora cervicornis.</title>
        <authorList>
            <person name="Selwyn J.D."/>
            <person name="Vollmer S.V."/>
        </authorList>
    </citation>
    <scope>NUCLEOTIDE SEQUENCE</scope>
    <source>
        <strain evidence="1">K2</strain>
    </source>
</reference>
<dbReference type="AlphaFoldDB" id="A0AAD9QJ04"/>
<proteinExistence type="predicted"/>
<name>A0AAD9QJ04_ACRCE</name>
<dbReference type="EMBL" id="JARQWQ010000030">
    <property type="protein sequence ID" value="KAK2562059.1"/>
    <property type="molecule type" value="Genomic_DNA"/>
</dbReference>
<dbReference type="Proteomes" id="UP001249851">
    <property type="component" value="Unassembled WGS sequence"/>
</dbReference>
<reference evidence="1" key="2">
    <citation type="journal article" date="2023" name="Science">
        <title>Genomic signatures of disease resistance in endangered staghorn corals.</title>
        <authorList>
            <person name="Vollmer S.V."/>
            <person name="Selwyn J.D."/>
            <person name="Despard B.A."/>
            <person name="Roesel C.L."/>
        </authorList>
    </citation>
    <scope>NUCLEOTIDE SEQUENCE</scope>
    <source>
        <strain evidence="1">K2</strain>
    </source>
</reference>
<gene>
    <name evidence="1" type="ORF">P5673_014798</name>
</gene>
<comment type="caution">
    <text evidence="1">The sequence shown here is derived from an EMBL/GenBank/DDBJ whole genome shotgun (WGS) entry which is preliminary data.</text>
</comment>
<evidence type="ECO:0000313" key="1">
    <source>
        <dbReference type="EMBL" id="KAK2562059.1"/>
    </source>
</evidence>
<accession>A0AAD9QJ04</accession>
<keyword evidence="2" id="KW-1185">Reference proteome</keyword>
<sequence>MVFTRRTYHCRPRSPASSLQLPADAHHQKIHDLISYAIPNKHINCLSPIAWTTLFPRKP</sequence>
<organism evidence="1 2">
    <name type="scientific">Acropora cervicornis</name>
    <name type="common">Staghorn coral</name>
    <dbReference type="NCBI Taxonomy" id="6130"/>
    <lineage>
        <taxon>Eukaryota</taxon>
        <taxon>Metazoa</taxon>
        <taxon>Cnidaria</taxon>
        <taxon>Anthozoa</taxon>
        <taxon>Hexacorallia</taxon>
        <taxon>Scleractinia</taxon>
        <taxon>Astrocoeniina</taxon>
        <taxon>Acroporidae</taxon>
        <taxon>Acropora</taxon>
    </lineage>
</organism>
<evidence type="ECO:0000313" key="2">
    <source>
        <dbReference type="Proteomes" id="UP001249851"/>
    </source>
</evidence>